<sequence length="372" mass="41569">MNFGNRLKQIRERQMLSTSKLSKQSGLSQSFIWRIESGEKQPTLETLRKLSLGLGMSLGELLGEELLSEPESPKINRIVGNIRKLPVEQVDALDLFIASLSQGHAAGENPLTLQAINLNHPDQDRFEIELVFSANVSAIMDHRIPDGTQRNMTGFHLFDDGMKEVPIDVIPGNKKMLGQRAERTFIVRPQIRLTDGRAYKLNISKLLQANNYKYLKENHTITFSTYEIIDITPFNKKLCSPYLSLTLDGSNISSGDENVPVNTDIRLTFSSNVVANAVRNHNLQCFSMESSKKQPVEIDVTMAEPNDNSEKKKEIIIHPRHGLHRNTVYILTISENLQGANQKLLGTDKVITFTTGNANITGTDEQDGSSIA</sequence>
<dbReference type="Pfam" id="PF01381">
    <property type="entry name" value="HTH_3"/>
    <property type="match status" value="1"/>
</dbReference>
<dbReference type="GO" id="GO:0003700">
    <property type="term" value="F:DNA-binding transcription factor activity"/>
    <property type="evidence" value="ECO:0007669"/>
    <property type="project" value="TreeGrafter"/>
</dbReference>
<dbReference type="SUPFAM" id="SSF47413">
    <property type="entry name" value="lambda repressor-like DNA-binding domains"/>
    <property type="match status" value="1"/>
</dbReference>
<dbReference type="InterPro" id="IPR001387">
    <property type="entry name" value="Cro/C1-type_HTH"/>
</dbReference>
<keyword evidence="5" id="KW-1185">Reference proteome</keyword>
<evidence type="ECO:0000313" key="5">
    <source>
        <dbReference type="Proteomes" id="UP000298324"/>
    </source>
</evidence>
<dbReference type="GO" id="GO:0003677">
    <property type="term" value="F:DNA binding"/>
    <property type="evidence" value="ECO:0007669"/>
    <property type="project" value="UniProtKB-KW"/>
</dbReference>
<reference evidence="4 5" key="1">
    <citation type="journal article" date="2018" name="Environ. Microbiol.">
        <title>Novel energy conservation strategies and behaviour of Pelotomaculum schinkii driving syntrophic propionate catabolism.</title>
        <authorList>
            <person name="Hidalgo-Ahumada C.A.P."/>
            <person name="Nobu M.K."/>
            <person name="Narihiro T."/>
            <person name="Tamaki H."/>
            <person name="Liu W.T."/>
            <person name="Kamagata Y."/>
            <person name="Stams A.J.M."/>
            <person name="Imachi H."/>
            <person name="Sousa D.Z."/>
        </authorList>
    </citation>
    <scope>NUCLEOTIDE SEQUENCE [LARGE SCALE GENOMIC DNA]</scope>
    <source>
        <strain evidence="4 5">HH</strain>
    </source>
</reference>
<protein>
    <submittedName>
        <fullName evidence="4">HTH-type transcriptional regulator PuuR</fullName>
    </submittedName>
</protein>
<evidence type="ECO:0000256" key="2">
    <source>
        <dbReference type="ARBA" id="ARBA00023125"/>
    </source>
</evidence>
<dbReference type="RefSeq" id="WP_190258609.1">
    <property type="nucleotide sequence ID" value="NZ_QFGA01000002.1"/>
</dbReference>
<evidence type="ECO:0000256" key="1">
    <source>
        <dbReference type="ARBA" id="ARBA00022729"/>
    </source>
</evidence>
<dbReference type="Gene3D" id="1.10.260.40">
    <property type="entry name" value="lambda repressor-like DNA-binding domains"/>
    <property type="match status" value="1"/>
</dbReference>
<evidence type="ECO:0000313" key="4">
    <source>
        <dbReference type="EMBL" id="TEB05931.1"/>
    </source>
</evidence>
<name>A0A4Y7RB57_9FIRM</name>
<gene>
    <name evidence="4" type="primary">puuR_1</name>
    <name evidence="4" type="ORF">Psch_02973</name>
</gene>
<dbReference type="PROSITE" id="PS50943">
    <property type="entry name" value="HTH_CROC1"/>
    <property type="match status" value="1"/>
</dbReference>
<dbReference type="InterPro" id="IPR050807">
    <property type="entry name" value="TransReg_Diox_bact_type"/>
</dbReference>
<organism evidence="4 5">
    <name type="scientific">Pelotomaculum schinkii</name>
    <dbReference type="NCBI Taxonomy" id="78350"/>
    <lineage>
        <taxon>Bacteria</taxon>
        <taxon>Bacillati</taxon>
        <taxon>Bacillota</taxon>
        <taxon>Clostridia</taxon>
        <taxon>Eubacteriales</taxon>
        <taxon>Desulfotomaculaceae</taxon>
        <taxon>Pelotomaculum</taxon>
    </lineage>
</organism>
<dbReference type="AlphaFoldDB" id="A0A4Y7RB57"/>
<keyword evidence="2" id="KW-0238">DNA-binding</keyword>
<dbReference type="InterPro" id="IPR010982">
    <property type="entry name" value="Lambda_DNA-bd_dom_sf"/>
</dbReference>
<accession>A0A4Y7RB57</accession>
<dbReference type="EMBL" id="QFGA01000002">
    <property type="protein sequence ID" value="TEB05931.1"/>
    <property type="molecule type" value="Genomic_DNA"/>
</dbReference>
<dbReference type="GO" id="GO:0005829">
    <property type="term" value="C:cytosol"/>
    <property type="evidence" value="ECO:0007669"/>
    <property type="project" value="TreeGrafter"/>
</dbReference>
<keyword evidence="1" id="KW-0732">Signal</keyword>
<dbReference type="SMART" id="SM00530">
    <property type="entry name" value="HTH_XRE"/>
    <property type="match status" value="1"/>
</dbReference>
<proteinExistence type="predicted"/>
<feature type="domain" description="HTH cro/C1-type" evidence="3">
    <location>
        <begin position="7"/>
        <end position="61"/>
    </location>
</feature>
<dbReference type="CDD" id="cd00093">
    <property type="entry name" value="HTH_XRE"/>
    <property type="match status" value="1"/>
</dbReference>
<dbReference type="InterPro" id="IPR032812">
    <property type="entry name" value="SbsA_Ig"/>
</dbReference>
<dbReference type="PANTHER" id="PTHR46797">
    <property type="entry name" value="HTH-TYPE TRANSCRIPTIONAL REGULATOR"/>
    <property type="match status" value="1"/>
</dbReference>
<dbReference type="Pfam" id="PF13205">
    <property type="entry name" value="Big_5"/>
    <property type="match status" value="1"/>
</dbReference>
<dbReference type="PANTHER" id="PTHR46797:SF1">
    <property type="entry name" value="METHYLPHOSPHONATE SYNTHASE"/>
    <property type="match status" value="1"/>
</dbReference>
<evidence type="ECO:0000259" key="3">
    <source>
        <dbReference type="PROSITE" id="PS50943"/>
    </source>
</evidence>
<comment type="caution">
    <text evidence="4">The sequence shown here is derived from an EMBL/GenBank/DDBJ whole genome shotgun (WGS) entry which is preliminary data.</text>
</comment>
<dbReference type="Proteomes" id="UP000298324">
    <property type="component" value="Unassembled WGS sequence"/>
</dbReference>